<sequence>MLVRSSGVVLDGTINLLCEKGFWTSSNNIFRHTCGKCKTCLAEASRYEGAKLGIPHREGRRSLVDA</sequence>
<evidence type="ECO:0000313" key="2">
    <source>
        <dbReference type="Proteomes" id="UP001487740"/>
    </source>
</evidence>
<proteinExistence type="predicted"/>
<accession>A0AAW0TH24</accession>
<keyword evidence="2" id="KW-1185">Reference proteome</keyword>
<comment type="caution">
    <text evidence="1">The sequence shown here is derived from an EMBL/GenBank/DDBJ whole genome shotgun (WGS) entry which is preliminary data.</text>
</comment>
<reference evidence="1 2" key="1">
    <citation type="submission" date="2023-03" db="EMBL/GenBank/DDBJ databases">
        <title>High-quality genome of Scylla paramamosain provides insights in environmental adaptation.</title>
        <authorList>
            <person name="Zhang L."/>
        </authorList>
    </citation>
    <scope>NUCLEOTIDE SEQUENCE [LARGE SCALE GENOMIC DNA]</scope>
    <source>
        <strain evidence="1">LZ_2023a</strain>
        <tissue evidence="1">Muscle</tissue>
    </source>
</reference>
<evidence type="ECO:0000313" key="1">
    <source>
        <dbReference type="EMBL" id="KAK8386573.1"/>
    </source>
</evidence>
<name>A0AAW0TH24_SCYPA</name>
<dbReference type="AlphaFoldDB" id="A0AAW0TH24"/>
<gene>
    <name evidence="1" type="ORF">O3P69_010895</name>
</gene>
<protein>
    <submittedName>
        <fullName evidence="1">Uncharacterized protein</fullName>
    </submittedName>
</protein>
<organism evidence="1 2">
    <name type="scientific">Scylla paramamosain</name>
    <name type="common">Mud crab</name>
    <dbReference type="NCBI Taxonomy" id="85552"/>
    <lineage>
        <taxon>Eukaryota</taxon>
        <taxon>Metazoa</taxon>
        <taxon>Ecdysozoa</taxon>
        <taxon>Arthropoda</taxon>
        <taxon>Crustacea</taxon>
        <taxon>Multicrustacea</taxon>
        <taxon>Malacostraca</taxon>
        <taxon>Eumalacostraca</taxon>
        <taxon>Eucarida</taxon>
        <taxon>Decapoda</taxon>
        <taxon>Pleocyemata</taxon>
        <taxon>Brachyura</taxon>
        <taxon>Eubrachyura</taxon>
        <taxon>Portunoidea</taxon>
        <taxon>Portunidae</taxon>
        <taxon>Portuninae</taxon>
        <taxon>Scylla</taxon>
    </lineage>
</organism>
<dbReference type="EMBL" id="JARAKH010000031">
    <property type="protein sequence ID" value="KAK8386573.1"/>
    <property type="molecule type" value="Genomic_DNA"/>
</dbReference>
<dbReference type="Proteomes" id="UP001487740">
    <property type="component" value="Unassembled WGS sequence"/>
</dbReference>